<keyword evidence="4" id="KW-1185">Reference proteome</keyword>
<dbReference type="EMBL" id="FQXH01000007">
    <property type="protein sequence ID" value="SHH09226.1"/>
    <property type="molecule type" value="Genomic_DNA"/>
</dbReference>
<dbReference type="GO" id="GO:0016740">
    <property type="term" value="F:transferase activity"/>
    <property type="evidence" value="ECO:0007669"/>
    <property type="project" value="UniProtKB-KW"/>
</dbReference>
<evidence type="ECO:0000256" key="1">
    <source>
        <dbReference type="ARBA" id="ARBA00022694"/>
    </source>
</evidence>
<comment type="catalytic activity">
    <reaction evidence="2">
        <text>cytidine(34) in elongator tRNA(Met) + acetate + ATP = N(4)-acetylcytidine(34) in elongator tRNA(Met) + AMP + diphosphate</text>
        <dbReference type="Rhea" id="RHEA:58144"/>
        <dbReference type="Rhea" id="RHEA-COMP:10693"/>
        <dbReference type="Rhea" id="RHEA-COMP:10694"/>
        <dbReference type="ChEBI" id="CHEBI:30089"/>
        <dbReference type="ChEBI" id="CHEBI:30616"/>
        <dbReference type="ChEBI" id="CHEBI:33019"/>
        <dbReference type="ChEBI" id="CHEBI:74900"/>
        <dbReference type="ChEBI" id="CHEBI:82748"/>
        <dbReference type="ChEBI" id="CHEBI:456215"/>
    </reaction>
</comment>
<dbReference type="STRING" id="1123350.SAMN02744040_00805"/>
<keyword evidence="2" id="KW-0436">Ligase</keyword>
<comment type="subcellular location">
    <subcellularLocation>
        <location evidence="2">Cytoplasm</location>
    </subcellularLocation>
</comment>
<dbReference type="Gene3D" id="3.40.50.620">
    <property type="entry name" value="HUPs"/>
    <property type="match status" value="1"/>
</dbReference>
<evidence type="ECO:0000256" key="2">
    <source>
        <dbReference type="HAMAP-Rule" id="MF_01539"/>
    </source>
</evidence>
<comment type="similarity">
    <text evidence="2">Belongs to the TmcAL family.</text>
</comment>
<dbReference type="PANTHER" id="PTHR37825">
    <property type="entry name" value="TRNA(MET) CYTIDINE ACETATE LIGASE"/>
    <property type="match status" value="1"/>
</dbReference>
<keyword evidence="2" id="KW-0694">RNA-binding</keyword>
<keyword evidence="2" id="KW-0820">tRNA-binding</keyword>
<dbReference type="EC" id="6.3.4.-" evidence="2"/>
<dbReference type="InterPro" id="IPR014729">
    <property type="entry name" value="Rossmann-like_a/b/a_fold"/>
</dbReference>
<dbReference type="HAMAP" id="MF_01539">
    <property type="entry name" value="TmcAL"/>
    <property type="match status" value="1"/>
</dbReference>
<dbReference type="OrthoDB" id="9769796at2"/>
<dbReference type="GO" id="GO:0016879">
    <property type="term" value="F:ligase activity, forming carbon-nitrogen bonds"/>
    <property type="evidence" value="ECO:0007669"/>
    <property type="project" value="UniProtKB-UniRule"/>
</dbReference>
<keyword evidence="1 2" id="KW-0819">tRNA processing</keyword>
<keyword evidence="2" id="KW-0963">Cytoplasm</keyword>
<dbReference type="GO" id="GO:0000049">
    <property type="term" value="F:tRNA binding"/>
    <property type="evidence" value="ECO:0007669"/>
    <property type="project" value="UniProtKB-KW"/>
</dbReference>
<dbReference type="GO" id="GO:0005524">
    <property type="term" value="F:ATP binding"/>
    <property type="evidence" value="ECO:0007669"/>
    <property type="project" value="UniProtKB-KW"/>
</dbReference>
<reference evidence="4" key="1">
    <citation type="submission" date="2016-11" db="EMBL/GenBank/DDBJ databases">
        <authorList>
            <person name="Varghese N."/>
            <person name="Submissions S."/>
        </authorList>
    </citation>
    <scope>NUCLEOTIDE SEQUENCE [LARGE SCALE GENOMIC DNA]</scope>
    <source>
        <strain evidence="4">DSM 15285</strain>
    </source>
</reference>
<dbReference type="PANTHER" id="PTHR37825:SF1">
    <property type="entry name" value="TRNA(MET) CYTIDINE ACETATE LIGASE"/>
    <property type="match status" value="1"/>
</dbReference>
<feature type="binding site" evidence="2">
    <location>
        <position position="172"/>
    </location>
    <ligand>
        <name>ATP</name>
        <dbReference type="ChEBI" id="CHEBI:30616"/>
    </ligand>
</feature>
<dbReference type="InterPro" id="IPR008513">
    <property type="entry name" value="tRNA(Met)_cyd_acetate_ligase"/>
</dbReference>
<dbReference type="Pfam" id="PF05636">
    <property type="entry name" value="HIGH_NTase1"/>
    <property type="match status" value="1"/>
</dbReference>
<keyword evidence="2" id="KW-0547">Nucleotide-binding</keyword>
<sequence length="421" mass="48591">MKVLGLIVEYNPFHNGHLYHFLESKKITNSTHTIAIMSGHFLQRGEPALFDKWTRAKMAVKSGIDLVIELPTLYSTQSAEFFSHGAINTLNSTNIVDSICFGSEIGNIDILYKISKILVNEPIEFKKHLKNYLNKGLLFPSARSKSLFDYIKNNSILNINEDTLSKILNSSNNILGIEYIKSIIKLKSSIKPYTIKRIKSEYNSTNIENDICSATAIRELLKSNFNLDILNKVVPKATYSLINFQTKNNFNPVFSDCFYQLIQGIILREEKNINYYFEVNEGIENKIVNSIFNTSSFEELILNIKSKRYTLTKIKRILTNILLGIKKEDILTIKDIDTVPYIRILAFNDKGREIIKNIKQNSNIKIINKLSNVNLKEDRILNLFLKYDIKATNLYNLIYYNKRKDLLKGAMDYYISPIYIK</sequence>
<organism evidence="3 4">
    <name type="scientific">Tepidibacter thalassicus DSM 15285</name>
    <dbReference type="NCBI Taxonomy" id="1123350"/>
    <lineage>
        <taxon>Bacteria</taxon>
        <taxon>Bacillati</taxon>
        <taxon>Bacillota</taxon>
        <taxon>Clostridia</taxon>
        <taxon>Peptostreptococcales</taxon>
        <taxon>Peptostreptococcaceae</taxon>
        <taxon>Tepidibacter</taxon>
    </lineage>
</organism>
<feature type="binding site" evidence="2">
    <location>
        <position position="102"/>
    </location>
    <ligand>
        <name>ATP</name>
        <dbReference type="ChEBI" id="CHEBI:30616"/>
    </ligand>
</feature>
<proteinExistence type="inferred from homology"/>
<keyword evidence="2" id="KW-0067">ATP-binding</keyword>
<comment type="function">
    <text evidence="2">Catalyzes the formation of N(4)-acetylcytidine (ac(4)C) at the wobble position of elongator tRNA(Met), using acetate and ATP as substrates. First activates an acetate ion to form acetyladenylate (Ac-AMP) and then transfers the acetyl group to tRNA to form ac(4)C34.</text>
</comment>
<feature type="binding site" evidence="2">
    <location>
        <begin position="7"/>
        <end position="20"/>
    </location>
    <ligand>
        <name>ATP</name>
        <dbReference type="ChEBI" id="CHEBI:30616"/>
    </ligand>
</feature>
<dbReference type="NCBIfam" id="NF010191">
    <property type="entry name" value="PRK13670.1"/>
    <property type="match status" value="1"/>
</dbReference>
<dbReference type="GO" id="GO:0005737">
    <property type="term" value="C:cytoplasm"/>
    <property type="evidence" value="ECO:0007669"/>
    <property type="project" value="UniProtKB-SubCell"/>
</dbReference>
<dbReference type="GO" id="GO:0006400">
    <property type="term" value="P:tRNA modification"/>
    <property type="evidence" value="ECO:0007669"/>
    <property type="project" value="UniProtKB-UniRule"/>
</dbReference>
<gene>
    <name evidence="2" type="primary">tmcAL</name>
    <name evidence="3" type="ORF">SAMN02744040_00805</name>
</gene>
<dbReference type="SUPFAM" id="SSF52374">
    <property type="entry name" value="Nucleotidylyl transferase"/>
    <property type="match status" value="1"/>
</dbReference>
<name>A0A1M5Q5N1_9FIRM</name>
<feature type="binding site" evidence="2">
    <location>
        <begin position="197"/>
        <end position="198"/>
    </location>
    <ligand>
        <name>ATP</name>
        <dbReference type="ChEBI" id="CHEBI:30616"/>
    </ligand>
</feature>
<evidence type="ECO:0000313" key="3">
    <source>
        <dbReference type="EMBL" id="SHH09226.1"/>
    </source>
</evidence>
<protein>
    <recommendedName>
        <fullName evidence="2">tRNA(Met) cytidine acetate ligase</fullName>
        <ecNumber evidence="2">6.3.4.-</ecNumber>
    </recommendedName>
</protein>
<dbReference type="Proteomes" id="UP000242520">
    <property type="component" value="Unassembled WGS sequence"/>
</dbReference>
<dbReference type="AlphaFoldDB" id="A0A1M5Q5N1"/>
<accession>A0A1M5Q5N1</accession>
<dbReference type="RefSeq" id="WP_072723874.1">
    <property type="nucleotide sequence ID" value="NZ_FQXH01000007.1"/>
</dbReference>
<evidence type="ECO:0000313" key="4">
    <source>
        <dbReference type="Proteomes" id="UP000242520"/>
    </source>
</evidence>
<keyword evidence="3" id="KW-0808">Transferase</keyword>